<protein>
    <recommendedName>
        <fullName evidence="1">non-specific serine/threonine protein kinase</fullName>
        <ecNumber evidence="1">2.7.11.1</ecNumber>
    </recommendedName>
</protein>
<evidence type="ECO:0000256" key="4">
    <source>
        <dbReference type="ARBA" id="ARBA00022741"/>
    </source>
</evidence>
<dbReference type="SMART" id="SM01260">
    <property type="entry name" value="LANC_like"/>
    <property type="match status" value="1"/>
</dbReference>
<evidence type="ECO:0000256" key="3">
    <source>
        <dbReference type="ARBA" id="ARBA00022679"/>
    </source>
</evidence>
<dbReference type="CDD" id="cd04791">
    <property type="entry name" value="LanC_SerThrkinase"/>
    <property type="match status" value="1"/>
</dbReference>
<dbReference type="InterPro" id="IPR007822">
    <property type="entry name" value="LANC-like"/>
</dbReference>
<dbReference type="Proteomes" id="UP001597097">
    <property type="component" value="Unassembled WGS sequence"/>
</dbReference>
<evidence type="ECO:0000256" key="1">
    <source>
        <dbReference type="ARBA" id="ARBA00012513"/>
    </source>
</evidence>
<dbReference type="EC" id="2.7.11.1" evidence="1"/>
<dbReference type="PANTHER" id="PTHR43289:SF6">
    <property type="entry name" value="SERINE_THREONINE-PROTEIN KINASE NEKL-3"/>
    <property type="match status" value="1"/>
</dbReference>
<name>A0ABW4GW86_9ACTN</name>
<dbReference type="EMBL" id="JBHUCM010000067">
    <property type="protein sequence ID" value="MFD1546658.1"/>
    <property type="molecule type" value="Genomic_DNA"/>
</dbReference>
<evidence type="ECO:0000256" key="5">
    <source>
        <dbReference type="ARBA" id="ARBA00022777"/>
    </source>
</evidence>
<dbReference type="RefSeq" id="WP_219527478.1">
    <property type="nucleotide sequence ID" value="NZ_JAHKRM010000002.1"/>
</dbReference>
<keyword evidence="5" id="KW-0418">Kinase</keyword>
<dbReference type="SMART" id="SM00220">
    <property type="entry name" value="S_TKc"/>
    <property type="match status" value="1"/>
</dbReference>
<dbReference type="PROSITE" id="PS50011">
    <property type="entry name" value="PROTEIN_KINASE_DOM"/>
    <property type="match status" value="1"/>
</dbReference>
<dbReference type="Pfam" id="PF05147">
    <property type="entry name" value="LANC_like"/>
    <property type="match status" value="1"/>
</dbReference>
<keyword evidence="9" id="KW-1185">Reference proteome</keyword>
<dbReference type="Pfam" id="PF25816">
    <property type="entry name" value="RamC_N"/>
    <property type="match status" value="1"/>
</dbReference>
<dbReference type="Pfam" id="PF00069">
    <property type="entry name" value="Pkinase"/>
    <property type="match status" value="1"/>
</dbReference>
<gene>
    <name evidence="8" type="primary">lanL</name>
    <name evidence="8" type="ORF">ACFSJ0_57145</name>
</gene>
<dbReference type="PANTHER" id="PTHR43289">
    <property type="entry name" value="MITOGEN-ACTIVATED PROTEIN KINASE KINASE KINASE 20-RELATED"/>
    <property type="match status" value="1"/>
</dbReference>
<evidence type="ECO:0000256" key="6">
    <source>
        <dbReference type="ARBA" id="ARBA00022840"/>
    </source>
</evidence>
<evidence type="ECO:0000313" key="9">
    <source>
        <dbReference type="Proteomes" id="UP001597097"/>
    </source>
</evidence>
<keyword evidence="6" id="KW-0067">ATP-binding</keyword>
<feature type="domain" description="Protein kinase" evidence="7">
    <location>
        <begin position="209"/>
        <end position="519"/>
    </location>
</feature>
<evidence type="ECO:0000256" key="2">
    <source>
        <dbReference type="ARBA" id="ARBA00022527"/>
    </source>
</evidence>
<keyword evidence="4" id="KW-0547">Nucleotide-binding</keyword>
<dbReference type="InterPro" id="IPR057929">
    <property type="entry name" value="RamC_N"/>
</dbReference>
<reference evidence="9" key="1">
    <citation type="journal article" date="2019" name="Int. J. Syst. Evol. Microbiol.">
        <title>The Global Catalogue of Microorganisms (GCM) 10K type strain sequencing project: providing services to taxonomists for standard genome sequencing and annotation.</title>
        <authorList>
            <consortium name="The Broad Institute Genomics Platform"/>
            <consortium name="The Broad Institute Genome Sequencing Center for Infectious Disease"/>
            <person name="Wu L."/>
            <person name="Ma J."/>
        </authorList>
    </citation>
    <scope>NUCLEOTIDE SEQUENCE [LARGE SCALE GENOMIC DNA]</scope>
    <source>
        <strain evidence="9">CGMCC 1.15399</strain>
    </source>
</reference>
<evidence type="ECO:0000259" key="7">
    <source>
        <dbReference type="PROSITE" id="PS50011"/>
    </source>
</evidence>
<proteinExistence type="predicted"/>
<organism evidence="8 9">
    <name type="scientific">Nonomuraea guangzhouensis</name>
    <dbReference type="NCBI Taxonomy" id="1291555"/>
    <lineage>
        <taxon>Bacteria</taxon>
        <taxon>Bacillati</taxon>
        <taxon>Actinomycetota</taxon>
        <taxon>Actinomycetes</taxon>
        <taxon>Streptosporangiales</taxon>
        <taxon>Streptosporangiaceae</taxon>
        <taxon>Nonomuraea</taxon>
    </lineage>
</organism>
<dbReference type="InterPro" id="IPR000719">
    <property type="entry name" value="Prot_kinase_dom"/>
</dbReference>
<dbReference type="InterPro" id="IPR058053">
    <property type="entry name" value="RamC_C"/>
</dbReference>
<evidence type="ECO:0000313" key="8">
    <source>
        <dbReference type="EMBL" id="MFD1546658.1"/>
    </source>
</evidence>
<comment type="caution">
    <text evidence="8">The sequence shown here is derived from an EMBL/GenBank/DDBJ whole genome shotgun (WGS) entry which is preliminary data.</text>
</comment>
<accession>A0ABW4GW86</accession>
<keyword evidence="2" id="KW-0723">Serine/threonine-protein kinase</keyword>
<keyword evidence="3" id="KW-0808">Transferase</keyword>
<sequence>MGADSILRDLVTAELARSGEAGWSVEAADFWCRVTPDGYPMPEQGWKLHVSATMLSAPFVLAQVARVLIEAGCAFKFPAELGDYWELLSPHCARAQAGKFVTVYPADDAESVRLAALLDEATRGLPGPVILSDRPYRAGGIVHYRYGAFSGHRTLGNDGFYEVRLRAPGGELVRDQRTAAFTPPSFADSPFQPLARPSKASVVMLNDRFVVREAIRHANRGGVYLAEDTKTGREVIVKEGRPHASSDLGGRDARDRLAAERAALDDLAATDGVPAVVDYFEQGGHAFLAEELVPGLTAHRWSEAHATPLGPDGFGCAVEKVVPVVSRLVALLREVHRHGYVFRDLSPGNVMILPDGQVRLVDLEYAAKQGTTVMVGGTPGYLAPELAPHTGAFRQAPPETADLYSLGALAYFLAVGADLGLAEDLADDEVAGPAWGPRAADHLARVAESNPTLAALRPMVAGLLAEPDNRWTLDACTRFLTELEQTKRAQLELEQPGAPRAPQPRVTANDLVSDGLAWLAETMDDRPDCPSPWPNITYGLEADPCSVSAGAAGMLMVLPPEQAGAVSRWLRRRLAEEDVWPPGLYAGRSGALWALYEAAEDEESRDFAVRAAYRLPTDHPSPDVTHGLAGCAMATLRLAIRADDPALRERATEILQNLHDARSSYEGRPQWQTRAAFDSSLAGTNHFGFAHGLAGVGTALLYGGVALGRADWMETVREVAHTFYEHADVEGDTAWWPFRRDERESVRPRRPHWCSGSSGVGSFLIRYWNATNDPAALELAEKAAIAAHRTRWQSGSVLCHGLPGEGDFLLDMARFTGDERYHRWAEDLAGCLCARAVRHAGRLHVPDRLGRTVPTYLGGTAGVLAFLLRLRHGHPRLWMLDDVIGRSP</sequence>
<dbReference type="NCBIfam" id="NF038150">
    <property type="entry name" value="lanthi_synth_IV"/>
    <property type="match status" value="1"/>
</dbReference>